<dbReference type="EMBL" id="CAKMTQ010000001">
    <property type="protein sequence ID" value="CAH1521254.1"/>
    <property type="molecule type" value="Genomic_DNA"/>
</dbReference>
<gene>
    <name evidence="1" type="ORF">THF1D04_10728</name>
</gene>
<dbReference type="RefSeq" id="WP_409929962.1">
    <property type="nucleotide sequence ID" value="NZ_CAKMTQ010000001.1"/>
</dbReference>
<comment type="caution">
    <text evidence="1">The sequence shown here is derived from an EMBL/GenBank/DDBJ whole genome shotgun (WGS) entry which is preliminary data.</text>
</comment>
<accession>A0AAU9PZP3</accession>
<proteinExistence type="predicted"/>
<sequence length="272" mass="31129">MKWDSETGVQPDSFETIMEAYFNAFKNADPKFESLAYNTFVASDEYKVFYASVQVDMGIENVIAMLFIKMSEFIQSENLKINNPTTTPNALMEGLENNFGFKSSVKPMIEEESGKMHVAIDYTPEPDLNYQIAKYMEQSAVVGSTYMVGDIAQDIVLRKGGIETYRWVQKTEQPLLFKLTIIKSRNSTAIVDNQDEIVSKFMANFEAFFWVGMDLEPEKYFEINRDAPYASDILTEYSFDDGENWSSEPYKTPYNIKFIGELPVANVIVQDL</sequence>
<name>A0AAU9PZP3_9VIBR</name>
<dbReference type="AlphaFoldDB" id="A0AAU9PZP3"/>
<organism evidence="1 2">
    <name type="scientific">Vibrio owensii</name>
    <dbReference type="NCBI Taxonomy" id="696485"/>
    <lineage>
        <taxon>Bacteria</taxon>
        <taxon>Pseudomonadati</taxon>
        <taxon>Pseudomonadota</taxon>
        <taxon>Gammaproteobacteria</taxon>
        <taxon>Vibrionales</taxon>
        <taxon>Vibrionaceae</taxon>
        <taxon>Vibrio</taxon>
    </lineage>
</organism>
<dbReference type="Proteomes" id="UP001295420">
    <property type="component" value="Unassembled WGS sequence"/>
</dbReference>
<evidence type="ECO:0000313" key="1">
    <source>
        <dbReference type="EMBL" id="CAH1521254.1"/>
    </source>
</evidence>
<evidence type="ECO:0000313" key="2">
    <source>
        <dbReference type="Proteomes" id="UP001295420"/>
    </source>
</evidence>
<protein>
    <submittedName>
        <fullName evidence="1">Whole genome shotgun sequence</fullName>
    </submittedName>
</protein>
<reference evidence="1" key="1">
    <citation type="submission" date="2022-01" db="EMBL/GenBank/DDBJ databases">
        <authorList>
            <person name="Lagorce A."/>
        </authorList>
    </citation>
    <scope>NUCLEOTIDE SEQUENCE</scope>
    <source>
        <strain evidence="1">Th15_F1_D04</strain>
    </source>
</reference>